<dbReference type="RefSeq" id="WP_148605085.1">
    <property type="nucleotide sequence ID" value="NZ_RXYB01000018.1"/>
</dbReference>
<dbReference type="InterPro" id="IPR052155">
    <property type="entry name" value="Biofilm_reg_signaling"/>
</dbReference>
<keyword evidence="1" id="KW-0812">Transmembrane</keyword>
<feature type="transmembrane region" description="Helical" evidence="1">
    <location>
        <begin position="199"/>
        <end position="215"/>
    </location>
</feature>
<dbReference type="CDD" id="cd01948">
    <property type="entry name" value="EAL"/>
    <property type="match status" value="1"/>
</dbReference>
<dbReference type="InterPro" id="IPR043128">
    <property type="entry name" value="Rev_trsase/Diguanyl_cyclase"/>
</dbReference>
<dbReference type="InterPro" id="IPR000160">
    <property type="entry name" value="GGDEF_dom"/>
</dbReference>
<proteinExistence type="predicted"/>
<organism evidence="4 5">
    <name type="scientific">Acetobacterium tundrae</name>
    <dbReference type="NCBI Taxonomy" id="132932"/>
    <lineage>
        <taxon>Bacteria</taxon>
        <taxon>Bacillati</taxon>
        <taxon>Bacillota</taxon>
        <taxon>Clostridia</taxon>
        <taxon>Eubacteriales</taxon>
        <taxon>Eubacteriaceae</taxon>
        <taxon>Acetobacterium</taxon>
    </lineage>
</organism>
<feature type="transmembrane region" description="Helical" evidence="1">
    <location>
        <begin position="37"/>
        <end position="59"/>
    </location>
</feature>
<feature type="transmembrane region" description="Helical" evidence="1">
    <location>
        <begin position="120"/>
        <end position="142"/>
    </location>
</feature>
<dbReference type="SUPFAM" id="SSF141868">
    <property type="entry name" value="EAL domain-like"/>
    <property type="match status" value="1"/>
</dbReference>
<dbReference type="PANTHER" id="PTHR44757:SF2">
    <property type="entry name" value="BIOFILM ARCHITECTURE MAINTENANCE PROTEIN MBAA"/>
    <property type="match status" value="1"/>
</dbReference>
<feature type="transmembrane region" description="Helical" evidence="1">
    <location>
        <begin position="6"/>
        <end position="25"/>
    </location>
</feature>
<evidence type="ECO:0000313" key="4">
    <source>
        <dbReference type="EMBL" id="MBC3797323.1"/>
    </source>
</evidence>
<dbReference type="InterPro" id="IPR001633">
    <property type="entry name" value="EAL_dom"/>
</dbReference>
<feature type="domain" description="EAL" evidence="2">
    <location>
        <begin position="635"/>
        <end position="889"/>
    </location>
</feature>
<dbReference type="SUPFAM" id="SSF55781">
    <property type="entry name" value="GAF domain-like"/>
    <property type="match status" value="1"/>
</dbReference>
<feature type="transmembrane region" description="Helical" evidence="1">
    <location>
        <begin position="176"/>
        <end position="193"/>
    </location>
</feature>
<sequence>MLQNILSIIFYAIFIFDALLGVVGLMLNRKARLNQSFFGICLSISSLNYVFAIVNSLNVVDDGLIWGWVAIFAPMMILLPVITFAYNLEKFRILGPKEVNQKQNFSDILSTDTHSTFIRYIALVYFSISVLILFKSFFFSTVIWEDMIFSTVLVIIGLIMFGLSLSDLAIIVQDRILTVMMAFSIPFTLFWFMNDRMGNIIWITPLTCLMMTIIFKRKKMFWAVSAVTLVAGMALWLMVPEQTVYVGTLDYLGRLILYAIAIVLAAFINKTYIARLKQNEQQVGFQKMIASITTNFVSVTRANFNDKVWDLLRTSGGLINADRAFIGIFSEDMKNIRYTHEWLGETIGTDWSKIGKNEKYRLLTIPWYVKKLLDNDIVLIPSGDILTAEELAEKEIMNKLKIKAVSGIPIQGRDHIIGFIRYDQIRPGGAWRKDDLELLRVLANILADAFEKIETERKINQLAYYDPLTNLPNRVLFKDRLEQVLALAKRRGKLIGVIFLDLDGFKEVNDTLGHNWGDQLLNQIGKRLSACVRKYDTVARFGGDEFLIMVPQLSQLEDLVEIAEKIMAVFKQPVLIEEQEVYVNASSGIAVFPEDGENGNMLIKNADLAMYAAKKSGKGQVAFCSEDMKNRVLEKMSMTNSLYRAQERNELHLHYQPQISTVAKEIIGFEALLRWNHPTLGAVSPTVFIPIAERTGLINSIGEWVLLTACAQNKAWQDAGFKPVPMGVNLSLEQFRNANLDNVIKKCLAETGLEPKYLELEITEGIAMKESGDVTRCLRELKALGVSISIDDFGTEFSSLSRLKDLPVDRLKIDMQFIQGIAVNAKDESIITVMINLAKRLGLKVIAEGVETAVQLGFLRAENCDEIQGYYYFKPLSSDEIEKNNFELFTKK</sequence>
<dbReference type="Pfam" id="PF00563">
    <property type="entry name" value="EAL"/>
    <property type="match status" value="1"/>
</dbReference>
<dbReference type="Pfam" id="PF01590">
    <property type="entry name" value="GAF"/>
    <property type="match status" value="1"/>
</dbReference>
<feature type="transmembrane region" description="Helical" evidence="1">
    <location>
        <begin position="220"/>
        <end position="239"/>
    </location>
</feature>
<feature type="transmembrane region" description="Helical" evidence="1">
    <location>
        <begin position="148"/>
        <end position="169"/>
    </location>
</feature>
<accession>A0ABR6WM27</accession>
<dbReference type="Gene3D" id="3.30.450.40">
    <property type="match status" value="1"/>
</dbReference>
<dbReference type="Gene3D" id="3.30.70.270">
    <property type="match status" value="1"/>
</dbReference>
<feature type="transmembrane region" description="Helical" evidence="1">
    <location>
        <begin position="65"/>
        <end position="88"/>
    </location>
</feature>
<dbReference type="Pfam" id="PF00990">
    <property type="entry name" value="GGDEF"/>
    <property type="match status" value="1"/>
</dbReference>
<evidence type="ECO:0000256" key="1">
    <source>
        <dbReference type="SAM" id="Phobius"/>
    </source>
</evidence>
<keyword evidence="1" id="KW-0472">Membrane</keyword>
<dbReference type="SMART" id="SM00267">
    <property type="entry name" value="GGDEF"/>
    <property type="match status" value="1"/>
</dbReference>
<dbReference type="InterPro" id="IPR003018">
    <property type="entry name" value="GAF"/>
</dbReference>
<feature type="domain" description="GGDEF" evidence="3">
    <location>
        <begin position="493"/>
        <end position="626"/>
    </location>
</feature>
<dbReference type="InterPro" id="IPR029016">
    <property type="entry name" value="GAF-like_dom_sf"/>
</dbReference>
<feature type="transmembrane region" description="Helical" evidence="1">
    <location>
        <begin position="251"/>
        <end position="268"/>
    </location>
</feature>
<keyword evidence="1" id="KW-1133">Transmembrane helix</keyword>
<dbReference type="PROSITE" id="PS50883">
    <property type="entry name" value="EAL"/>
    <property type="match status" value="1"/>
</dbReference>
<reference evidence="4 5" key="1">
    <citation type="journal article" date="2020" name="mSystems">
        <title>Defining Genomic and Predicted Metabolic Features of the Acetobacterium Genus.</title>
        <authorList>
            <person name="Ross D.E."/>
            <person name="Marshall C.W."/>
            <person name="Gulliver D."/>
            <person name="May H.D."/>
            <person name="Norman R.S."/>
        </authorList>
    </citation>
    <scope>NUCLEOTIDE SEQUENCE [LARGE SCALE GENOMIC DNA]</scope>
    <source>
        <strain evidence="4 5">DSM 9173</strain>
    </source>
</reference>
<dbReference type="Gene3D" id="3.20.20.450">
    <property type="entry name" value="EAL domain"/>
    <property type="match status" value="1"/>
</dbReference>
<evidence type="ECO:0000259" key="2">
    <source>
        <dbReference type="PROSITE" id="PS50883"/>
    </source>
</evidence>
<dbReference type="NCBIfam" id="TIGR00254">
    <property type="entry name" value="GGDEF"/>
    <property type="match status" value="1"/>
</dbReference>
<keyword evidence="5" id="KW-1185">Reference proteome</keyword>
<dbReference type="Proteomes" id="UP000653358">
    <property type="component" value="Unassembled WGS sequence"/>
</dbReference>
<protein>
    <submittedName>
        <fullName evidence="4">EAL domain-containing protein</fullName>
    </submittedName>
</protein>
<dbReference type="InterPro" id="IPR029787">
    <property type="entry name" value="Nucleotide_cyclase"/>
</dbReference>
<evidence type="ECO:0000259" key="3">
    <source>
        <dbReference type="PROSITE" id="PS50887"/>
    </source>
</evidence>
<name>A0ABR6WM27_9FIRM</name>
<dbReference type="EMBL" id="WJBB01000010">
    <property type="protein sequence ID" value="MBC3797323.1"/>
    <property type="molecule type" value="Genomic_DNA"/>
</dbReference>
<gene>
    <name evidence="4" type="ORF">GH807_09705</name>
</gene>
<comment type="caution">
    <text evidence="4">The sequence shown here is derived from an EMBL/GenBank/DDBJ whole genome shotgun (WGS) entry which is preliminary data.</text>
</comment>
<dbReference type="CDD" id="cd01949">
    <property type="entry name" value="GGDEF"/>
    <property type="match status" value="1"/>
</dbReference>
<dbReference type="PROSITE" id="PS50887">
    <property type="entry name" value="GGDEF"/>
    <property type="match status" value="1"/>
</dbReference>
<dbReference type="InterPro" id="IPR035919">
    <property type="entry name" value="EAL_sf"/>
</dbReference>
<dbReference type="SMART" id="SM00052">
    <property type="entry name" value="EAL"/>
    <property type="match status" value="1"/>
</dbReference>
<dbReference type="SUPFAM" id="SSF55073">
    <property type="entry name" value="Nucleotide cyclase"/>
    <property type="match status" value="1"/>
</dbReference>
<dbReference type="PANTHER" id="PTHR44757">
    <property type="entry name" value="DIGUANYLATE CYCLASE DGCP"/>
    <property type="match status" value="1"/>
</dbReference>
<evidence type="ECO:0000313" key="5">
    <source>
        <dbReference type="Proteomes" id="UP000653358"/>
    </source>
</evidence>